<dbReference type="Pfam" id="PF21673">
    <property type="entry name" value="CCDC93_N"/>
    <property type="match status" value="1"/>
</dbReference>
<dbReference type="Proteomes" id="UP000078200">
    <property type="component" value="Unassembled WGS sequence"/>
</dbReference>
<feature type="coiled-coil region" evidence="4">
    <location>
        <begin position="284"/>
        <end position="334"/>
    </location>
</feature>
<evidence type="ECO:0000256" key="2">
    <source>
        <dbReference type="ARBA" id="ARBA00016765"/>
    </source>
</evidence>
<dbReference type="InterPro" id="IPR019159">
    <property type="entry name" value="CCDC93_CC"/>
</dbReference>
<evidence type="ECO:0000313" key="7">
    <source>
        <dbReference type="EnsemblMetazoa" id="GAUT047652-PA"/>
    </source>
</evidence>
<evidence type="ECO:0000256" key="4">
    <source>
        <dbReference type="SAM" id="Coils"/>
    </source>
</evidence>
<evidence type="ECO:0000259" key="6">
    <source>
        <dbReference type="Pfam" id="PF21673"/>
    </source>
</evidence>
<feature type="domain" description="CCDC93 coiled-coil" evidence="5">
    <location>
        <begin position="192"/>
        <end position="584"/>
    </location>
</feature>
<sequence length="592" mass="69999">MANREIFSKHIKSNVKLSTRYDAEGREVQVERREDSEATIKEQETFDILIKAGYYRACIKGLSAFDKVVGGMTWCIECMCDYDIDIDLLFHENLTIGQKIALVEKIVAVLSQMKCPYHIEPHQIQGLEFLCIHPVIQWLVKKSVENREERNLRLKKFAVGQFHNHYQYKSDKKNLEKIRNASKHIKRIQQIYNPIRHYQCKDFTNEDEETRVQMTLLEYDGTVANHISEENSENDANISSSQELNCEKLLQNFILINEEDQNRSSQKLDTTLRTALKKHYREFQQEMEIDAKELTEQNQLAALETVKLALQRKVERNQTELQDLLQLLQEQEKLTEKDVAQQKKLEAKIEEYKNLEAGVKPELVSEVQILLTQHDDLKKEESELKELCRKDLAELQQQIEELEAFTCQTPEEREAAIFAEKERIRTLKLQLAKRNRGIVAIQRQLDNIPDRTELAQYQRRFHELYNEMSAKHLETKQYYTLYNTLNDKKRYMEKELSLLNSICEAYNEGMMSSHGREEFIKQFETIINGVKQTETKVRAKYNEEKRRRDVLTEELQGLVELQRQYATAVKQLTRECQRCEQLQQHLKSIRKK</sequence>
<dbReference type="InterPro" id="IPR039116">
    <property type="entry name" value="CCDC93"/>
</dbReference>
<dbReference type="PANTHER" id="PTHR16441:SF0">
    <property type="entry name" value="COILED-COIL DOMAIN-CONTAINING PROTEIN 93"/>
    <property type="match status" value="1"/>
</dbReference>
<keyword evidence="3 4" id="KW-0175">Coiled coil</keyword>
<dbReference type="PANTHER" id="PTHR16441">
    <property type="entry name" value="FIDIPIDINE"/>
    <property type="match status" value="1"/>
</dbReference>
<evidence type="ECO:0000259" key="5">
    <source>
        <dbReference type="Pfam" id="PF09762"/>
    </source>
</evidence>
<comment type="similarity">
    <text evidence="1">Belongs to the CCDC93 family.</text>
</comment>
<keyword evidence="8" id="KW-1185">Reference proteome</keyword>
<name>A0A1A9VU35_GLOAU</name>
<evidence type="ECO:0000256" key="1">
    <source>
        <dbReference type="ARBA" id="ARBA00007219"/>
    </source>
</evidence>
<reference evidence="7" key="1">
    <citation type="submission" date="2020-05" db="UniProtKB">
        <authorList>
            <consortium name="EnsemblMetazoa"/>
        </authorList>
    </citation>
    <scope>IDENTIFICATION</scope>
    <source>
        <strain evidence="7">TTRI</strain>
    </source>
</reference>
<proteinExistence type="inferred from homology"/>
<dbReference type="STRING" id="7395.A0A1A9VU35"/>
<dbReference type="GO" id="GO:0006893">
    <property type="term" value="P:Golgi to plasma membrane transport"/>
    <property type="evidence" value="ECO:0007669"/>
    <property type="project" value="TreeGrafter"/>
</dbReference>
<feature type="coiled-coil region" evidence="4">
    <location>
        <begin position="367"/>
        <end position="405"/>
    </location>
</feature>
<protein>
    <recommendedName>
        <fullName evidence="2">Coiled-coil domain-containing protein 93</fullName>
    </recommendedName>
</protein>
<organism evidence="7 8">
    <name type="scientific">Glossina austeni</name>
    <name type="common">Savannah tsetse fly</name>
    <dbReference type="NCBI Taxonomy" id="7395"/>
    <lineage>
        <taxon>Eukaryota</taxon>
        <taxon>Metazoa</taxon>
        <taxon>Ecdysozoa</taxon>
        <taxon>Arthropoda</taxon>
        <taxon>Hexapoda</taxon>
        <taxon>Insecta</taxon>
        <taxon>Pterygota</taxon>
        <taxon>Neoptera</taxon>
        <taxon>Endopterygota</taxon>
        <taxon>Diptera</taxon>
        <taxon>Brachycera</taxon>
        <taxon>Muscomorpha</taxon>
        <taxon>Hippoboscoidea</taxon>
        <taxon>Glossinidae</taxon>
        <taxon>Glossina</taxon>
    </lineage>
</organism>
<dbReference type="InterPro" id="IPR048747">
    <property type="entry name" value="CCDC93_N"/>
</dbReference>
<evidence type="ECO:0000313" key="8">
    <source>
        <dbReference type="Proteomes" id="UP000078200"/>
    </source>
</evidence>
<accession>A0A1A9VU35</accession>
<dbReference type="EnsemblMetazoa" id="GAUT047652-RA">
    <property type="protein sequence ID" value="GAUT047652-PA"/>
    <property type="gene ID" value="GAUT047652"/>
</dbReference>
<evidence type="ECO:0000256" key="3">
    <source>
        <dbReference type="ARBA" id="ARBA00023054"/>
    </source>
</evidence>
<dbReference type="VEuPathDB" id="VectorBase:GAUT047652"/>
<dbReference type="Pfam" id="PF09762">
    <property type="entry name" value="CCDC93_CC"/>
    <property type="match status" value="1"/>
</dbReference>
<feature type="domain" description="CCDC93 N-terminal" evidence="6">
    <location>
        <begin position="37"/>
        <end position="142"/>
    </location>
</feature>
<dbReference type="AlphaFoldDB" id="A0A1A9VU35"/>